<feature type="compositionally biased region" description="Basic and acidic residues" evidence="7">
    <location>
        <begin position="354"/>
        <end position="375"/>
    </location>
</feature>
<dbReference type="CDD" id="cd21792">
    <property type="entry name" value="Rad21_Rec8_M_NXP1-like"/>
    <property type="match status" value="1"/>
</dbReference>
<dbReference type="GO" id="GO:0007059">
    <property type="term" value="P:chromosome segregation"/>
    <property type="evidence" value="ECO:0007669"/>
    <property type="project" value="UniProtKB-KW"/>
</dbReference>
<dbReference type="InterPro" id="IPR036390">
    <property type="entry name" value="WH_DNA-bd_sf"/>
</dbReference>
<comment type="subcellular location">
    <subcellularLocation>
        <location evidence="2">Chromosome</location>
    </subcellularLocation>
    <subcellularLocation>
        <location evidence="1">Nucleus</location>
    </subcellularLocation>
</comment>
<dbReference type="OrthoDB" id="10071381at2759"/>
<evidence type="ECO:0000313" key="11">
    <source>
        <dbReference type="RefSeq" id="XP_031421425.1"/>
    </source>
</evidence>
<dbReference type="GeneID" id="105893623"/>
<organism evidence="10 11">
    <name type="scientific">Clupea harengus</name>
    <name type="common">Atlantic herring</name>
    <dbReference type="NCBI Taxonomy" id="7950"/>
    <lineage>
        <taxon>Eukaryota</taxon>
        <taxon>Metazoa</taxon>
        <taxon>Chordata</taxon>
        <taxon>Craniata</taxon>
        <taxon>Vertebrata</taxon>
        <taxon>Euteleostomi</taxon>
        <taxon>Actinopterygii</taxon>
        <taxon>Neopterygii</taxon>
        <taxon>Teleostei</taxon>
        <taxon>Clupei</taxon>
        <taxon>Clupeiformes</taxon>
        <taxon>Clupeoidei</taxon>
        <taxon>Clupeidae</taxon>
        <taxon>Clupea</taxon>
    </lineage>
</organism>
<dbReference type="SUPFAM" id="SSF46785">
    <property type="entry name" value="Winged helix' DNA-binding domain"/>
    <property type="match status" value="1"/>
</dbReference>
<dbReference type="GO" id="GO:0003682">
    <property type="term" value="F:chromatin binding"/>
    <property type="evidence" value="ECO:0007669"/>
    <property type="project" value="TreeGrafter"/>
</dbReference>
<dbReference type="GO" id="GO:0007062">
    <property type="term" value="P:sister chromatid cohesion"/>
    <property type="evidence" value="ECO:0007669"/>
    <property type="project" value="InterPro"/>
</dbReference>
<comment type="similarity">
    <text evidence="3">Belongs to the rad21 family.</text>
</comment>
<name>A0A6P8FCH8_CLUHA</name>
<dbReference type="GO" id="GO:1990414">
    <property type="term" value="P:replication-born double-strand break repair via sister chromatid exchange"/>
    <property type="evidence" value="ECO:0007669"/>
    <property type="project" value="TreeGrafter"/>
</dbReference>
<dbReference type="AlphaFoldDB" id="A0A6P8FCH8"/>
<sequence>MQFYTQLFTSNRGPLARIWLACHWEKKITKAQVFECNLETSIQDIICPQIKIGLRTSGHLLLGVVRIYSRKAKYLLADCSEAVVKIKVAFRPGQLDLPEDGKEARLKSITLPEDFADFDSQLPDPKMFNDVVDISLNQSRMEEITLREDFGDFPLMMDSFSARSLGERSEFDGFGDEGLENTLLDFMIEASNEGFTDIFDSPHKVPRTPPPTAINQDDVDPNALEVQVEPCSPQPPTAVSFGTMNETVLVENEAEYFALEPVPTTPTLERKRGKKRRLMVDARKELTNEEMRRMLQEADDLIGVLDLAPPTRQLMEWKTTGGVEWLFRHYCAPAVYHPDLLQIFPRNMFPGKPGSKEAGEESDPEEMRNQHREEVSESSVLPVEERSLLHESVDQSKVSPPPAEEGLEELSIVNLHSSECRDNVFSLPDPVSEDSLLVHLSGAEREMPPSVPPTPRSQVEQNTEEMEDERLMSRAQRLLQALKGRDPRPNAIFSLQELCLGSSRAEVAAMFFSLLVLRKQGALDLHQSAPYSEIIATPGPRFTSV</sequence>
<evidence type="ECO:0000259" key="9">
    <source>
        <dbReference type="Pfam" id="PF04825"/>
    </source>
</evidence>
<reference evidence="11" key="1">
    <citation type="submission" date="2025-08" db="UniProtKB">
        <authorList>
            <consortium name="RefSeq"/>
        </authorList>
    </citation>
    <scope>IDENTIFICATION</scope>
</reference>
<dbReference type="Pfam" id="PF04825">
    <property type="entry name" value="Rad21_Rec8_N"/>
    <property type="match status" value="1"/>
</dbReference>
<evidence type="ECO:0000313" key="10">
    <source>
        <dbReference type="Proteomes" id="UP000515152"/>
    </source>
</evidence>
<dbReference type="InterPro" id="IPR039781">
    <property type="entry name" value="Rad21/Rec8-like"/>
</dbReference>
<evidence type="ECO:0000256" key="7">
    <source>
        <dbReference type="SAM" id="MobiDB-lite"/>
    </source>
</evidence>
<evidence type="ECO:0000256" key="2">
    <source>
        <dbReference type="ARBA" id="ARBA00004286"/>
    </source>
</evidence>
<dbReference type="PANTHER" id="PTHR12585:SF54">
    <property type="entry name" value="RAD21 COHESIN COMPLEX COMPONENT LIKE 1 ISOFORM X1"/>
    <property type="match status" value="1"/>
</dbReference>
<dbReference type="InterPro" id="IPR006909">
    <property type="entry name" value="Rad21/Rec8_C_eu"/>
</dbReference>
<dbReference type="PANTHER" id="PTHR12585">
    <property type="entry name" value="SCC1 / RAD21 FAMILY MEMBER"/>
    <property type="match status" value="1"/>
</dbReference>
<protein>
    <submittedName>
        <fullName evidence="11">Double-strand-break repair protein rad21-like protein 1</fullName>
    </submittedName>
</protein>
<feature type="domain" description="Rad21/Rec8-like protein C-terminal eukaryotic" evidence="8">
    <location>
        <begin position="492"/>
        <end position="542"/>
    </location>
</feature>
<evidence type="ECO:0000256" key="4">
    <source>
        <dbReference type="ARBA" id="ARBA00022454"/>
    </source>
</evidence>
<dbReference type="InterPro" id="IPR049589">
    <property type="entry name" value="NXP1_M-like"/>
</dbReference>
<evidence type="ECO:0000256" key="6">
    <source>
        <dbReference type="ARBA" id="ARBA00023242"/>
    </source>
</evidence>
<evidence type="ECO:0000259" key="8">
    <source>
        <dbReference type="Pfam" id="PF04824"/>
    </source>
</evidence>
<dbReference type="InterPro" id="IPR023093">
    <property type="entry name" value="ScpA-like_C"/>
</dbReference>
<keyword evidence="10" id="KW-1185">Reference proteome</keyword>
<dbReference type="RefSeq" id="XP_031421425.1">
    <property type="nucleotide sequence ID" value="XM_031565565.2"/>
</dbReference>
<dbReference type="Pfam" id="PF04824">
    <property type="entry name" value="Rad21_Rec8"/>
    <property type="match status" value="1"/>
</dbReference>
<dbReference type="CTD" id="642636"/>
<evidence type="ECO:0000256" key="5">
    <source>
        <dbReference type="ARBA" id="ARBA00022829"/>
    </source>
</evidence>
<dbReference type="InterPro" id="IPR006910">
    <property type="entry name" value="Rad21_Rec8_N"/>
</dbReference>
<keyword evidence="5" id="KW-0159">Chromosome partition</keyword>
<dbReference type="GO" id="GO:0005634">
    <property type="term" value="C:nucleus"/>
    <property type="evidence" value="ECO:0007669"/>
    <property type="project" value="UniProtKB-SubCell"/>
</dbReference>
<proteinExistence type="inferred from homology"/>
<dbReference type="Gene3D" id="1.10.10.580">
    <property type="entry name" value="Structural maintenance of chromosome 1. Chain E"/>
    <property type="match status" value="1"/>
</dbReference>
<accession>A0A6P8FCH8</accession>
<keyword evidence="4" id="KW-0158">Chromosome</keyword>
<feature type="region of interest" description="Disordered" evidence="7">
    <location>
        <begin position="351"/>
        <end position="383"/>
    </location>
</feature>
<evidence type="ECO:0000256" key="1">
    <source>
        <dbReference type="ARBA" id="ARBA00004123"/>
    </source>
</evidence>
<evidence type="ECO:0000256" key="3">
    <source>
        <dbReference type="ARBA" id="ARBA00009870"/>
    </source>
</evidence>
<gene>
    <name evidence="11" type="primary">rad21l1</name>
</gene>
<dbReference type="GO" id="GO:0008278">
    <property type="term" value="C:cohesin complex"/>
    <property type="evidence" value="ECO:0007669"/>
    <property type="project" value="InterPro"/>
</dbReference>
<dbReference type="KEGG" id="char:105893623"/>
<keyword evidence="6" id="KW-0539">Nucleus</keyword>
<feature type="domain" description="Rad21/Rec8-like protein N-terminal" evidence="9">
    <location>
        <begin position="3"/>
        <end position="103"/>
    </location>
</feature>
<dbReference type="Proteomes" id="UP000515152">
    <property type="component" value="Chromosome 4"/>
</dbReference>